<gene>
    <name evidence="9" type="primary">eda</name>
    <name evidence="9" type="ORF">WJT86_08565</name>
</gene>
<sequence length="213" mass="21911">MKTKVQTIISYAKLGPVIPVVTINDASKAVPLAEALVEGGLPVVEITLRTGAAMEAIRQIAKAVPKAVVAAGTVINAEQVMAVVDAGAKMIVTPGTTHRMAEVLAEAAIPVMPGCSTPSEALELAQLGFEALKFFPASVFGGTSWLKAINGPLPHLTFCPTGGIDLNSAPDYLTLPNVPCVGGTWVAPSKMIDAGDFDGIVKLAKDAVAKLRG</sequence>
<evidence type="ECO:0000256" key="1">
    <source>
        <dbReference type="ARBA" id="ARBA00000654"/>
    </source>
</evidence>
<reference evidence="9 10" key="1">
    <citation type="submission" date="2024-04" db="EMBL/GenBank/DDBJ databases">
        <title>A novel species isolated from cricket.</title>
        <authorList>
            <person name="Wang H.-C."/>
        </authorList>
    </citation>
    <scope>NUCLEOTIDE SEQUENCE [LARGE SCALE GENOMIC DNA]</scope>
    <source>
        <strain evidence="9 10">WL0021</strain>
    </source>
</reference>
<comment type="subunit">
    <text evidence="4">Homotrimer.</text>
</comment>
<evidence type="ECO:0000256" key="5">
    <source>
        <dbReference type="ARBA" id="ARBA00013063"/>
    </source>
</evidence>
<dbReference type="PANTHER" id="PTHR30246:SF1">
    <property type="entry name" value="2-DEHYDRO-3-DEOXY-6-PHOSPHOGALACTONATE ALDOLASE-RELATED"/>
    <property type="match status" value="1"/>
</dbReference>
<evidence type="ECO:0000256" key="4">
    <source>
        <dbReference type="ARBA" id="ARBA00011233"/>
    </source>
</evidence>
<dbReference type="PROSITE" id="PS00160">
    <property type="entry name" value="ALDOLASE_KDPG_KHG_2"/>
    <property type="match status" value="1"/>
</dbReference>
<evidence type="ECO:0000256" key="8">
    <source>
        <dbReference type="ARBA" id="ARBA00023277"/>
    </source>
</evidence>
<dbReference type="RefSeq" id="WP_346337148.1">
    <property type="nucleotide sequence ID" value="NZ_JBBYXI010000003.1"/>
</dbReference>
<evidence type="ECO:0000256" key="7">
    <source>
        <dbReference type="ARBA" id="ARBA00023270"/>
    </source>
</evidence>
<keyword evidence="7" id="KW-0704">Schiff base</keyword>
<dbReference type="InterPro" id="IPR031338">
    <property type="entry name" value="KDPG/KHG_AS_2"/>
</dbReference>
<evidence type="ECO:0000313" key="10">
    <source>
        <dbReference type="Proteomes" id="UP001418637"/>
    </source>
</evidence>
<comment type="catalytic activity">
    <reaction evidence="1">
        <text>2-dehydro-3-deoxy-6-phospho-D-gluconate = D-glyceraldehyde 3-phosphate + pyruvate</text>
        <dbReference type="Rhea" id="RHEA:17089"/>
        <dbReference type="ChEBI" id="CHEBI:15361"/>
        <dbReference type="ChEBI" id="CHEBI:57569"/>
        <dbReference type="ChEBI" id="CHEBI:59776"/>
        <dbReference type="EC" id="4.1.2.14"/>
    </reaction>
</comment>
<protein>
    <recommendedName>
        <fullName evidence="5">2-dehydro-3-deoxy-phosphogluconate aldolase</fullName>
        <ecNumber evidence="5">4.1.2.14</ecNumber>
    </recommendedName>
</protein>
<comment type="pathway">
    <text evidence="2">Carbohydrate acid metabolism; 2-dehydro-3-deoxy-D-gluconate degradation; D-glyceraldehyde 3-phosphate and pyruvate from 2-dehydro-3-deoxy-D-gluconate: step 2/2.</text>
</comment>
<dbReference type="PANTHER" id="PTHR30246">
    <property type="entry name" value="2-KETO-3-DEOXY-6-PHOSPHOGLUCONATE ALDOLASE"/>
    <property type="match status" value="1"/>
</dbReference>
<comment type="caution">
    <text evidence="9">The sequence shown here is derived from an EMBL/GenBank/DDBJ whole genome shotgun (WGS) entry which is preliminary data.</text>
</comment>
<dbReference type="SUPFAM" id="SSF51569">
    <property type="entry name" value="Aldolase"/>
    <property type="match status" value="1"/>
</dbReference>
<dbReference type="InterPro" id="IPR000887">
    <property type="entry name" value="Aldlse_KDPG_KHG"/>
</dbReference>
<keyword evidence="10" id="KW-1185">Reference proteome</keyword>
<dbReference type="NCBIfam" id="TIGR01182">
    <property type="entry name" value="eda"/>
    <property type="match status" value="1"/>
</dbReference>
<evidence type="ECO:0000256" key="2">
    <source>
        <dbReference type="ARBA" id="ARBA00004736"/>
    </source>
</evidence>
<dbReference type="Pfam" id="PF01081">
    <property type="entry name" value="Aldolase"/>
    <property type="match status" value="1"/>
</dbReference>
<dbReference type="Proteomes" id="UP001418637">
    <property type="component" value="Unassembled WGS sequence"/>
</dbReference>
<comment type="similarity">
    <text evidence="3">Belongs to the KHG/KDPG aldolase family.</text>
</comment>
<name>A0ABV0BJD6_9HYPH</name>
<dbReference type="PROSITE" id="PS00159">
    <property type="entry name" value="ALDOLASE_KDPG_KHG_1"/>
    <property type="match status" value="1"/>
</dbReference>
<dbReference type="EC" id="4.1.2.14" evidence="5"/>
<keyword evidence="6 9" id="KW-0456">Lyase</keyword>
<dbReference type="Gene3D" id="3.20.20.70">
    <property type="entry name" value="Aldolase class I"/>
    <property type="match status" value="1"/>
</dbReference>
<evidence type="ECO:0000256" key="3">
    <source>
        <dbReference type="ARBA" id="ARBA00006906"/>
    </source>
</evidence>
<dbReference type="EMBL" id="JBBYXI010000003">
    <property type="protein sequence ID" value="MEN3931108.1"/>
    <property type="molecule type" value="Genomic_DNA"/>
</dbReference>
<evidence type="ECO:0000313" key="9">
    <source>
        <dbReference type="EMBL" id="MEN3931108.1"/>
    </source>
</evidence>
<dbReference type="GO" id="GO:0008675">
    <property type="term" value="F:2-dehydro-3-deoxy-phosphogluconate aldolase activity"/>
    <property type="evidence" value="ECO:0007669"/>
    <property type="project" value="UniProtKB-EC"/>
</dbReference>
<dbReference type="InterPro" id="IPR013785">
    <property type="entry name" value="Aldolase_TIM"/>
</dbReference>
<proteinExistence type="inferred from homology"/>
<dbReference type="NCBIfam" id="NF004325">
    <property type="entry name" value="PRK05718.1"/>
    <property type="match status" value="1"/>
</dbReference>
<dbReference type="GO" id="GO:0008700">
    <property type="term" value="F:(R,S)-4-hydroxy-2-oxoglutarate aldolase activity"/>
    <property type="evidence" value="ECO:0007669"/>
    <property type="project" value="UniProtKB-EC"/>
</dbReference>
<dbReference type="InterPro" id="IPR031337">
    <property type="entry name" value="KDPG/KHG_AS_1"/>
</dbReference>
<keyword evidence="8" id="KW-0119">Carbohydrate metabolism</keyword>
<accession>A0ABV0BJD6</accession>
<evidence type="ECO:0000256" key="6">
    <source>
        <dbReference type="ARBA" id="ARBA00023239"/>
    </source>
</evidence>
<dbReference type="CDD" id="cd00452">
    <property type="entry name" value="KDPG_aldolase"/>
    <property type="match status" value="1"/>
</dbReference>
<organism evidence="9 10">
    <name type="scientific">Hohaiivirga grylli</name>
    <dbReference type="NCBI Taxonomy" id="3133970"/>
    <lineage>
        <taxon>Bacteria</taxon>
        <taxon>Pseudomonadati</taxon>
        <taxon>Pseudomonadota</taxon>
        <taxon>Alphaproteobacteria</taxon>
        <taxon>Hyphomicrobiales</taxon>
        <taxon>Methylobacteriaceae</taxon>
        <taxon>Hohaiivirga</taxon>
    </lineage>
</organism>